<dbReference type="AlphaFoldDB" id="A0A5C3N1W2"/>
<name>A0A5C3N1W2_9AGAM</name>
<keyword evidence="3" id="KW-1185">Reference proteome</keyword>
<feature type="region of interest" description="Disordered" evidence="1">
    <location>
        <begin position="1"/>
        <end position="21"/>
    </location>
</feature>
<evidence type="ECO:0000256" key="1">
    <source>
        <dbReference type="SAM" id="MobiDB-lite"/>
    </source>
</evidence>
<reference evidence="2 3" key="1">
    <citation type="journal article" date="2019" name="Nat. Ecol. Evol.">
        <title>Megaphylogeny resolves global patterns of mushroom evolution.</title>
        <authorList>
            <person name="Varga T."/>
            <person name="Krizsan K."/>
            <person name="Foldi C."/>
            <person name="Dima B."/>
            <person name="Sanchez-Garcia M."/>
            <person name="Sanchez-Ramirez S."/>
            <person name="Szollosi G.J."/>
            <person name="Szarkandi J.G."/>
            <person name="Papp V."/>
            <person name="Albert L."/>
            <person name="Andreopoulos W."/>
            <person name="Angelini C."/>
            <person name="Antonin V."/>
            <person name="Barry K.W."/>
            <person name="Bougher N.L."/>
            <person name="Buchanan P."/>
            <person name="Buyck B."/>
            <person name="Bense V."/>
            <person name="Catcheside P."/>
            <person name="Chovatia M."/>
            <person name="Cooper J."/>
            <person name="Damon W."/>
            <person name="Desjardin D."/>
            <person name="Finy P."/>
            <person name="Geml J."/>
            <person name="Haridas S."/>
            <person name="Hughes K."/>
            <person name="Justo A."/>
            <person name="Karasinski D."/>
            <person name="Kautmanova I."/>
            <person name="Kiss B."/>
            <person name="Kocsube S."/>
            <person name="Kotiranta H."/>
            <person name="LaButti K.M."/>
            <person name="Lechner B.E."/>
            <person name="Liimatainen K."/>
            <person name="Lipzen A."/>
            <person name="Lukacs Z."/>
            <person name="Mihaltcheva S."/>
            <person name="Morgado L.N."/>
            <person name="Niskanen T."/>
            <person name="Noordeloos M.E."/>
            <person name="Ohm R.A."/>
            <person name="Ortiz-Santana B."/>
            <person name="Ovrebo C."/>
            <person name="Racz N."/>
            <person name="Riley R."/>
            <person name="Savchenko A."/>
            <person name="Shiryaev A."/>
            <person name="Soop K."/>
            <person name="Spirin V."/>
            <person name="Szebenyi C."/>
            <person name="Tomsovsky M."/>
            <person name="Tulloss R.E."/>
            <person name="Uehling J."/>
            <person name="Grigoriev I.V."/>
            <person name="Vagvolgyi C."/>
            <person name="Papp T."/>
            <person name="Martin F.M."/>
            <person name="Miettinen O."/>
            <person name="Hibbett D.S."/>
            <person name="Nagy L.G."/>
        </authorList>
    </citation>
    <scope>NUCLEOTIDE SEQUENCE [LARGE SCALE GENOMIC DNA]</scope>
    <source>
        <strain evidence="2 3">OMC1185</strain>
    </source>
</reference>
<evidence type="ECO:0000313" key="3">
    <source>
        <dbReference type="Proteomes" id="UP000305948"/>
    </source>
</evidence>
<sequence>MTTAPYQIARCNQAGQRPTKPYRVRRLAGASYNLPPPVSPLILVNAHSPGNGAPDLC</sequence>
<proteinExistence type="predicted"/>
<protein>
    <submittedName>
        <fullName evidence="2">Uncharacterized protein</fullName>
    </submittedName>
</protein>
<dbReference type="Proteomes" id="UP000305948">
    <property type="component" value="Unassembled WGS sequence"/>
</dbReference>
<organism evidence="2 3">
    <name type="scientific">Heliocybe sulcata</name>
    <dbReference type="NCBI Taxonomy" id="5364"/>
    <lineage>
        <taxon>Eukaryota</taxon>
        <taxon>Fungi</taxon>
        <taxon>Dikarya</taxon>
        <taxon>Basidiomycota</taxon>
        <taxon>Agaricomycotina</taxon>
        <taxon>Agaricomycetes</taxon>
        <taxon>Gloeophyllales</taxon>
        <taxon>Gloeophyllaceae</taxon>
        <taxon>Heliocybe</taxon>
    </lineage>
</organism>
<evidence type="ECO:0000313" key="2">
    <source>
        <dbReference type="EMBL" id="TFK51042.1"/>
    </source>
</evidence>
<dbReference type="EMBL" id="ML213512">
    <property type="protein sequence ID" value="TFK51042.1"/>
    <property type="molecule type" value="Genomic_DNA"/>
</dbReference>
<gene>
    <name evidence="2" type="ORF">OE88DRAFT_1660259</name>
</gene>
<accession>A0A5C3N1W2</accession>